<reference evidence="1 2" key="1">
    <citation type="journal article" date="2019" name="Environ. Microbiol.">
        <title>At the nexus of three kingdoms: the genome of the mycorrhizal fungus Gigaspora margarita provides insights into plant, endobacterial and fungal interactions.</title>
        <authorList>
            <person name="Venice F."/>
            <person name="Ghignone S."/>
            <person name="Salvioli di Fossalunga A."/>
            <person name="Amselem J."/>
            <person name="Novero M."/>
            <person name="Xianan X."/>
            <person name="Sedzielewska Toro K."/>
            <person name="Morin E."/>
            <person name="Lipzen A."/>
            <person name="Grigoriev I.V."/>
            <person name="Henrissat B."/>
            <person name="Martin F.M."/>
            <person name="Bonfante P."/>
        </authorList>
    </citation>
    <scope>NUCLEOTIDE SEQUENCE [LARGE SCALE GENOMIC DNA]</scope>
    <source>
        <strain evidence="1 2">BEG34</strain>
    </source>
</reference>
<dbReference type="AlphaFoldDB" id="A0A8H3XI04"/>
<evidence type="ECO:0000313" key="1">
    <source>
        <dbReference type="EMBL" id="KAF0458252.1"/>
    </source>
</evidence>
<proteinExistence type="predicted"/>
<evidence type="ECO:0000313" key="2">
    <source>
        <dbReference type="Proteomes" id="UP000439903"/>
    </source>
</evidence>
<dbReference type="EMBL" id="WTPW01001086">
    <property type="protein sequence ID" value="KAF0458252.1"/>
    <property type="molecule type" value="Genomic_DNA"/>
</dbReference>
<sequence length="324" mass="37665">MLKELREQAAIDELDQYLSRIPRFSGLKIFREGLKNIKQFTADKYRNIMKVFLFIVEGLIKKHHKASIETSVAKHYDSALEYGPINGFIAETYETLHKDYVKKPYRASNKHDATGQIIQVVSRNSTIKYLFNCKKSEPTIRQCHKKIAMNGLLGSFTLETADDFFASYKAKKGLAPEALLSFEHFFSSLNKFFDLFEDLTEDIVTGNTSIKWYSYTNMVENEDYIRASSEFYNKLVFSNISINMNPEESGDYNTDNGNCYCKVHMLVTITIENYLILFDLALVQWYDFHFKNNRHLYKYDCPLLELSGIFDFVPVESIIELMLA</sequence>
<gene>
    <name evidence="1" type="ORF">F8M41_001052</name>
</gene>
<name>A0A8H3XI04_GIGMA</name>
<dbReference type="Proteomes" id="UP000439903">
    <property type="component" value="Unassembled WGS sequence"/>
</dbReference>
<keyword evidence="2" id="KW-1185">Reference proteome</keyword>
<comment type="caution">
    <text evidence="1">The sequence shown here is derived from an EMBL/GenBank/DDBJ whole genome shotgun (WGS) entry which is preliminary data.</text>
</comment>
<organism evidence="1 2">
    <name type="scientific">Gigaspora margarita</name>
    <dbReference type="NCBI Taxonomy" id="4874"/>
    <lineage>
        <taxon>Eukaryota</taxon>
        <taxon>Fungi</taxon>
        <taxon>Fungi incertae sedis</taxon>
        <taxon>Mucoromycota</taxon>
        <taxon>Glomeromycotina</taxon>
        <taxon>Glomeromycetes</taxon>
        <taxon>Diversisporales</taxon>
        <taxon>Gigasporaceae</taxon>
        <taxon>Gigaspora</taxon>
    </lineage>
</organism>
<accession>A0A8H3XI04</accession>
<protein>
    <submittedName>
        <fullName evidence="1">Zn-finger domain-containing protein</fullName>
    </submittedName>
</protein>
<dbReference type="OrthoDB" id="2373022at2759"/>